<dbReference type="FunFam" id="3.40.50.300:FF:000032">
    <property type="entry name" value="Export ABC transporter ATP-binding protein"/>
    <property type="match status" value="1"/>
</dbReference>
<dbReference type="GO" id="GO:0098796">
    <property type="term" value="C:membrane protein complex"/>
    <property type="evidence" value="ECO:0007669"/>
    <property type="project" value="UniProtKB-ARBA"/>
</dbReference>
<dbReference type="Gene3D" id="3.40.50.300">
    <property type="entry name" value="P-loop containing nucleotide triphosphate hydrolases"/>
    <property type="match status" value="1"/>
</dbReference>
<evidence type="ECO:0000256" key="7">
    <source>
        <dbReference type="ARBA" id="ARBA00022840"/>
    </source>
</evidence>
<evidence type="ECO:0000256" key="13">
    <source>
        <dbReference type="SAM" id="MobiDB-lite"/>
    </source>
</evidence>
<feature type="region of interest" description="Disordered" evidence="13">
    <location>
        <begin position="229"/>
        <end position="262"/>
    </location>
</feature>
<dbReference type="EMBL" id="PUIQ01000067">
    <property type="protein sequence ID" value="PQP10225.1"/>
    <property type="molecule type" value="Genomic_DNA"/>
</dbReference>
<dbReference type="GO" id="GO:0005886">
    <property type="term" value="C:plasma membrane"/>
    <property type="evidence" value="ECO:0007669"/>
    <property type="project" value="UniProtKB-SubCell"/>
</dbReference>
<dbReference type="PROSITE" id="PS00211">
    <property type="entry name" value="ABC_TRANSPORTER_1"/>
    <property type="match status" value="1"/>
</dbReference>
<evidence type="ECO:0000313" key="16">
    <source>
        <dbReference type="EMBL" id="PQP10225.1"/>
    </source>
</evidence>
<dbReference type="CDD" id="cd03255">
    <property type="entry name" value="ABC_MJ0796_LolCDE_FtsE"/>
    <property type="match status" value="1"/>
</dbReference>
<dbReference type="GO" id="GO:0005524">
    <property type="term" value="F:ATP binding"/>
    <property type="evidence" value="ECO:0007669"/>
    <property type="project" value="UniProtKB-KW"/>
</dbReference>
<keyword evidence="4" id="KW-0997">Cell inner membrane</keyword>
<feature type="transmembrane region" description="Helical" evidence="14">
    <location>
        <begin position="295"/>
        <end position="315"/>
    </location>
</feature>
<dbReference type="PANTHER" id="PTHR30572:SF4">
    <property type="entry name" value="ABC TRANSPORTER PERMEASE YTRF"/>
    <property type="match status" value="1"/>
</dbReference>
<evidence type="ECO:0000313" key="17">
    <source>
        <dbReference type="Proteomes" id="UP000238206"/>
    </source>
</evidence>
<feature type="transmembrane region" description="Helical" evidence="14">
    <location>
        <begin position="580"/>
        <end position="607"/>
    </location>
</feature>
<dbReference type="InterPro" id="IPR025857">
    <property type="entry name" value="MacB_PCD"/>
</dbReference>
<dbReference type="RefSeq" id="WP_105393348.1">
    <property type="nucleotide sequence ID" value="NZ_PUIQ01000067.1"/>
</dbReference>
<keyword evidence="6" id="KW-0547">Nucleotide-binding</keyword>
<dbReference type="PROSITE" id="PS50893">
    <property type="entry name" value="ABC_TRANSPORTER_2"/>
    <property type="match status" value="1"/>
</dbReference>
<evidence type="ECO:0000256" key="9">
    <source>
        <dbReference type="ARBA" id="ARBA00023136"/>
    </source>
</evidence>
<keyword evidence="10" id="KW-0046">Antibiotic resistance</keyword>
<keyword evidence="8 14" id="KW-1133">Transmembrane helix</keyword>
<dbReference type="Proteomes" id="UP000238206">
    <property type="component" value="Unassembled WGS sequence"/>
</dbReference>
<dbReference type="InterPro" id="IPR003593">
    <property type="entry name" value="AAA+_ATPase"/>
</dbReference>
<protein>
    <submittedName>
        <fullName evidence="16">Macrolide ABC transporter ATP-binding protein/permease</fullName>
    </submittedName>
</protein>
<evidence type="ECO:0000256" key="3">
    <source>
        <dbReference type="ARBA" id="ARBA00022475"/>
    </source>
</evidence>
<dbReference type="GO" id="GO:0046677">
    <property type="term" value="P:response to antibiotic"/>
    <property type="evidence" value="ECO:0007669"/>
    <property type="project" value="UniProtKB-KW"/>
</dbReference>
<evidence type="ECO:0000256" key="5">
    <source>
        <dbReference type="ARBA" id="ARBA00022692"/>
    </source>
</evidence>
<evidence type="ECO:0000256" key="4">
    <source>
        <dbReference type="ARBA" id="ARBA00022519"/>
    </source>
</evidence>
<gene>
    <name evidence="16" type="ORF">C5615_33740</name>
</gene>
<evidence type="ECO:0000256" key="14">
    <source>
        <dbReference type="SAM" id="Phobius"/>
    </source>
</evidence>
<dbReference type="AlphaFoldDB" id="A0A2S8I6A7"/>
<comment type="subcellular location">
    <subcellularLocation>
        <location evidence="1">Cell inner membrane</location>
        <topology evidence="1">Multi-pass membrane protein</topology>
    </subcellularLocation>
</comment>
<dbReference type="GO" id="GO:0022857">
    <property type="term" value="F:transmembrane transporter activity"/>
    <property type="evidence" value="ECO:0007669"/>
    <property type="project" value="TreeGrafter"/>
</dbReference>
<keyword evidence="7 16" id="KW-0067">ATP-binding</keyword>
<sequence>MGEIVVELTDVTKVYATGGVEVRALDGVSLRIERGEFIAIMGSSGSGKSTLMNVLGCLDRPSGGRYVLEAVDTAGLSEPELARIRSGRIGFVFQSFNLLARTSALENVALPLFYASTGPASRTERMVRSRQVLRFVGLADRERNTCSQLSGGQQQRVAIARALVGNPSILLADEPTGNLDTRTSHDIMSMLVALNREHGMTIVVVTHEADIAAYTDRVVTMRDGRIVSDERRDTRARACGGAGAGKTTEAPHGGEPAPIPLGPPAMQGGQPLPGFAAMTLSAAALALWRNKMRSALTVLGVFIGVAALIAMVAVGKGANEAVRKQIESLGTNLLVVVPGATTATGVRAGSGSASTLTVDDARALRREDTAVRSVSYMIRQIGQIEYSGKNWSTSIQGIAPGYLDTTGWHIAAGRALDESDERDAAMVALIGQTVYQQLFVQGENPIGAKILVKGAPLRIVGLLAAKGQTAYGQDQDDVLILPFSAAEQKVLGVAVPTQAQTSADPYFPAVANPYGTVPRLTGYVNQIYVQATSPALVQTAIGQVTDTLRRRHHLRAADSSDFAVRNLSQIAETAEGSSRIMALLLATVASISLLVGGIGIMNILLVSVTERTREIGLRMAIGARRLHVLLQFLVEAVFLSVAGGVGGIVFGIAASELITAIAHWPILLSPAAIAGGFAFSAAVGIFFGYYPARKASRLNPIEALRYE</sequence>
<evidence type="ECO:0000256" key="8">
    <source>
        <dbReference type="ARBA" id="ARBA00022989"/>
    </source>
</evidence>
<dbReference type="Pfam" id="PF02687">
    <property type="entry name" value="FtsX"/>
    <property type="match status" value="1"/>
</dbReference>
<evidence type="ECO:0000256" key="1">
    <source>
        <dbReference type="ARBA" id="ARBA00004429"/>
    </source>
</evidence>
<evidence type="ECO:0000256" key="2">
    <source>
        <dbReference type="ARBA" id="ARBA00022448"/>
    </source>
</evidence>
<keyword evidence="5 14" id="KW-0812">Transmembrane</keyword>
<dbReference type="Pfam" id="PF00005">
    <property type="entry name" value="ABC_tran"/>
    <property type="match status" value="1"/>
</dbReference>
<feature type="transmembrane region" description="Helical" evidence="14">
    <location>
        <begin position="628"/>
        <end position="654"/>
    </location>
</feature>
<name>A0A2S8I6A7_BURCE</name>
<dbReference type="InterPro" id="IPR003838">
    <property type="entry name" value="ABC3_permease_C"/>
</dbReference>
<evidence type="ECO:0000256" key="10">
    <source>
        <dbReference type="ARBA" id="ARBA00023251"/>
    </source>
</evidence>
<dbReference type="GO" id="GO:0016887">
    <property type="term" value="F:ATP hydrolysis activity"/>
    <property type="evidence" value="ECO:0007669"/>
    <property type="project" value="InterPro"/>
</dbReference>
<keyword evidence="9 14" id="KW-0472">Membrane</keyword>
<dbReference type="PANTHER" id="PTHR30572">
    <property type="entry name" value="MEMBRANE COMPONENT OF TRANSPORTER-RELATED"/>
    <property type="match status" value="1"/>
</dbReference>
<evidence type="ECO:0000256" key="6">
    <source>
        <dbReference type="ARBA" id="ARBA00022741"/>
    </source>
</evidence>
<feature type="domain" description="ABC transporter" evidence="15">
    <location>
        <begin position="6"/>
        <end position="248"/>
    </location>
</feature>
<evidence type="ECO:0000256" key="12">
    <source>
        <dbReference type="ARBA" id="ARBA00038388"/>
    </source>
</evidence>
<comment type="caution">
    <text evidence="16">The sequence shown here is derived from an EMBL/GenBank/DDBJ whole genome shotgun (WGS) entry which is preliminary data.</text>
</comment>
<feature type="transmembrane region" description="Helical" evidence="14">
    <location>
        <begin position="271"/>
        <end position="288"/>
    </location>
</feature>
<dbReference type="SMART" id="SM00382">
    <property type="entry name" value="AAA"/>
    <property type="match status" value="1"/>
</dbReference>
<dbReference type="InterPro" id="IPR017871">
    <property type="entry name" value="ABC_transporter-like_CS"/>
</dbReference>
<keyword evidence="3" id="KW-1003">Cell membrane</keyword>
<comment type="similarity">
    <text evidence="11">Belongs to the ABC-4 integral membrane protein family.</text>
</comment>
<dbReference type="InterPro" id="IPR017911">
    <property type="entry name" value="MacB-like_ATP-bd"/>
</dbReference>
<reference evidence="16 17" key="1">
    <citation type="submission" date="2018-02" db="EMBL/GenBank/DDBJ databases">
        <title>Draft genome sequencing of Burkholderia cepacia Y14-15.</title>
        <authorList>
            <person name="Zheng B.-X."/>
        </authorList>
    </citation>
    <scope>NUCLEOTIDE SEQUENCE [LARGE SCALE GENOMIC DNA]</scope>
    <source>
        <strain evidence="16 17">Y14-15</strain>
    </source>
</reference>
<accession>A0A2S8I6A7</accession>
<proteinExistence type="inferred from homology"/>
<dbReference type="SUPFAM" id="SSF52540">
    <property type="entry name" value="P-loop containing nucleoside triphosphate hydrolases"/>
    <property type="match status" value="1"/>
</dbReference>
<keyword evidence="2" id="KW-0813">Transport</keyword>
<evidence type="ECO:0000256" key="11">
    <source>
        <dbReference type="ARBA" id="ARBA00038076"/>
    </source>
</evidence>
<comment type="similarity">
    <text evidence="12">Belongs to the ABC transporter superfamily. Macrolide exporter (TC 3.A.1.122) family.</text>
</comment>
<dbReference type="InterPro" id="IPR027417">
    <property type="entry name" value="P-loop_NTPase"/>
</dbReference>
<feature type="transmembrane region" description="Helical" evidence="14">
    <location>
        <begin position="666"/>
        <end position="690"/>
    </location>
</feature>
<organism evidence="16 17">
    <name type="scientific">Burkholderia cepacia</name>
    <name type="common">Pseudomonas cepacia</name>
    <dbReference type="NCBI Taxonomy" id="292"/>
    <lineage>
        <taxon>Bacteria</taxon>
        <taxon>Pseudomonadati</taxon>
        <taxon>Pseudomonadota</taxon>
        <taxon>Betaproteobacteria</taxon>
        <taxon>Burkholderiales</taxon>
        <taxon>Burkholderiaceae</taxon>
        <taxon>Burkholderia</taxon>
        <taxon>Burkholderia cepacia complex</taxon>
    </lineage>
</organism>
<dbReference type="InterPro" id="IPR050250">
    <property type="entry name" value="Macrolide_Exporter_MacB"/>
</dbReference>
<dbReference type="Pfam" id="PF12704">
    <property type="entry name" value="MacB_PCD"/>
    <property type="match status" value="1"/>
</dbReference>
<evidence type="ECO:0000259" key="15">
    <source>
        <dbReference type="PROSITE" id="PS50893"/>
    </source>
</evidence>
<dbReference type="InterPro" id="IPR003439">
    <property type="entry name" value="ABC_transporter-like_ATP-bd"/>
</dbReference>